<dbReference type="Proteomes" id="UP000828251">
    <property type="component" value="Unassembled WGS sequence"/>
</dbReference>
<name>A0A9D4A7Y6_9ROSI</name>
<dbReference type="OrthoDB" id="995555at2759"/>
<comment type="caution">
    <text evidence="1">The sequence shown here is derived from an EMBL/GenBank/DDBJ whole genome shotgun (WGS) entry which is preliminary data.</text>
</comment>
<proteinExistence type="predicted"/>
<evidence type="ECO:0000313" key="2">
    <source>
        <dbReference type="Proteomes" id="UP000828251"/>
    </source>
</evidence>
<accession>A0A9D4A7Y6</accession>
<keyword evidence="2" id="KW-1185">Reference proteome</keyword>
<gene>
    <name evidence="1" type="ORF">J1N35_014724</name>
</gene>
<dbReference type="EMBL" id="JAIQCV010000005">
    <property type="protein sequence ID" value="KAH1097803.1"/>
    <property type="molecule type" value="Genomic_DNA"/>
</dbReference>
<reference evidence="1 2" key="1">
    <citation type="journal article" date="2021" name="Plant Biotechnol. J.">
        <title>Multi-omics assisted identification of the key and species-specific regulatory components of drought-tolerant mechanisms in Gossypium stocksii.</title>
        <authorList>
            <person name="Yu D."/>
            <person name="Ke L."/>
            <person name="Zhang D."/>
            <person name="Wu Y."/>
            <person name="Sun Y."/>
            <person name="Mei J."/>
            <person name="Sun J."/>
            <person name="Sun Y."/>
        </authorList>
    </citation>
    <scope>NUCLEOTIDE SEQUENCE [LARGE SCALE GENOMIC DNA]</scope>
    <source>
        <strain evidence="2">cv. E1</strain>
        <tissue evidence="1">Leaf</tissue>
    </source>
</reference>
<organism evidence="1 2">
    <name type="scientific">Gossypium stocksii</name>
    <dbReference type="NCBI Taxonomy" id="47602"/>
    <lineage>
        <taxon>Eukaryota</taxon>
        <taxon>Viridiplantae</taxon>
        <taxon>Streptophyta</taxon>
        <taxon>Embryophyta</taxon>
        <taxon>Tracheophyta</taxon>
        <taxon>Spermatophyta</taxon>
        <taxon>Magnoliopsida</taxon>
        <taxon>eudicotyledons</taxon>
        <taxon>Gunneridae</taxon>
        <taxon>Pentapetalae</taxon>
        <taxon>rosids</taxon>
        <taxon>malvids</taxon>
        <taxon>Malvales</taxon>
        <taxon>Malvaceae</taxon>
        <taxon>Malvoideae</taxon>
        <taxon>Gossypium</taxon>
    </lineage>
</organism>
<evidence type="ECO:0000313" key="1">
    <source>
        <dbReference type="EMBL" id="KAH1097803.1"/>
    </source>
</evidence>
<protein>
    <submittedName>
        <fullName evidence="1">Uncharacterized protein</fullName>
    </submittedName>
</protein>
<dbReference type="AlphaFoldDB" id="A0A9D4A7Y6"/>
<sequence length="137" mass="15123">MVKYMETTVVVKLLGCNIGYGLDLLSEPTVISVQKKSLLEVLYKRRIREEIGGLVGKVAKFDSKTDSGSRGQFARMAIVVNLDRPLISQILVNAKLQRIEYELYGHAQVIKSALALKAVDRTLTGPLQHAKTGNDPI</sequence>